<keyword evidence="5" id="KW-0720">Serine protease</keyword>
<feature type="chain" id="PRO_5046334914" description="Peptidase S1 domain-containing protein" evidence="6">
    <location>
        <begin position="22"/>
        <end position="273"/>
    </location>
</feature>
<keyword evidence="3" id="KW-0645">Protease</keyword>
<keyword evidence="4" id="KW-0378">Hydrolase</keyword>
<dbReference type="PANTHER" id="PTHR24264">
    <property type="entry name" value="TRYPSIN-RELATED"/>
    <property type="match status" value="1"/>
</dbReference>
<feature type="domain" description="Peptidase S1" evidence="7">
    <location>
        <begin position="36"/>
        <end position="271"/>
    </location>
</feature>
<evidence type="ECO:0000256" key="5">
    <source>
        <dbReference type="ARBA" id="ARBA00022825"/>
    </source>
</evidence>
<dbReference type="Pfam" id="PF00089">
    <property type="entry name" value="Trypsin"/>
    <property type="match status" value="1"/>
</dbReference>
<evidence type="ECO:0000259" key="7">
    <source>
        <dbReference type="PROSITE" id="PS50240"/>
    </source>
</evidence>
<name>A0ABP1RVV4_9HEXA</name>
<dbReference type="EMBL" id="CAXLJM020000111">
    <property type="protein sequence ID" value="CAL8136684.1"/>
    <property type="molecule type" value="Genomic_DNA"/>
</dbReference>
<organism evidence="8 9">
    <name type="scientific">Orchesella dallaii</name>
    <dbReference type="NCBI Taxonomy" id="48710"/>
    <lineage>
        <taxon>Eukaryota</taxon>
        <taxon>Metazoa</taxon>
        <taxon>Ecdysozoa</taxon>
        <taxon>Arthropoda</taxon>
        <taxon>Hexapoda</taxon>
        <taxon>Collembola</taxon>
        <taxon>Entomobryomorpha</taxon>
        <taxon>Entomobryoidea</taxon>
        <taxon>Orchesellidae</taxon>
        <taxon>Orchesellinae</taxon>
        <taxon>Orchesella</taxon>
    </lineage>
</organism>
<accession>A0ABP1RVV4</accession>
<dbReference type="PROSITE" id="PS50240">
    <property type="entry name" value="TRYPSIN_DOM"/>
    <property type="match status" value="1"/>
</dbReference>
<keyword evidence="9" id="KW-1185">Reference proteome</keyword>
<dbReference type="InterPro" id="IPR043504">
    <property type="entry name" value="Peptidase_S1_PA_chymotrypsin"/>
</dbReference>
<evidence type="ECO:0000256" key="1">
    <source>
        <dbReference type="ARBA" id="ARBA00004613"/>
    </source>
</evidence>
<gene>
    <name evidence="8" type="ORF">ODALV1_LOCUS26563</name>
</gene>
<dbReference type="Proteomes" id="UP001642540">
    <property type="component" value="Unassembled WGS sequence"/>
</dbReference>
<proteinExistence type="predicted"/>
<dbReference type="SMART" id="SM00020">
    <property type="entry name" value="Tryp_SPc"/>
    <property type="match status" value="1"/>
</dbReference>
<dbReference type="CDD" id="cd00190">
    <property type="entry name" value="Tryp_SPc"/>
    <property type="match status" value="1"/>
</dbReference>
<dbReference type="PRINTS" id="PR00722">
    <property type="entry name" value="CHYMOTRYPSIN"/>
</dbReference>
<reference evidence="8 9" key="1">
    <citation type="submission" date="2024-08" db="EMBL/GenBank/DDBJ databases">
        <authorList>
            <person name="Cucini C."/>
            <person name="Frati F."/>
        </authorList>
    </citation>
    <scope>NUCLEOTIDE SEQUENCE [LARGE SCALE GENOMIC DNA]</scope>
</reference>
<evidence type="ECO:0000256" key="2">
    <source>
        <dbReference type="ARBA" id="ARBA00022525"/>
    </source>
</evidence>
<dbReference type="PANTHER" id="PTHR24264:SF65">
    <property type="entry name" value="SRCR DOMAIN-CONTAINING PROTEIN"/>
    <property type="match status" value="1"/>
</dbReference>
<dbReference type="InterPro" id="IPR009003">
    <property type="entry name" value="Peptidase_S1_PA"/>
</dbReference>
<evidence type="ECO:0000256" key="6">
    <source>
        <dbReference type="SAM" id="SignalP"/>
    </source>
</evidence>
<comment type="subcellular location">
    <subcellularLocation>
        <location evidence="1">Secreted</location>
    </subcellularLocation>
</comment>
<protein>
    <recommendedName>
        <fullName evidence="7">Peptidase S1 domain-containing protein</fullName>
    </recommendedName>
</protein>
<dbReference type="Gene3D" id="2.40.10.10">
    <property type="entry name" value="Trypsin-like serine proteases"/>
    <property type="match status" value="2"/>
</dbReference>
<evidence type="ECO:0000313" key="8">
    <source>
        <dbReference type="EMBL" id="CAL8136684.1"/>
    </source>
</evidence>
<dbReference type="InterPro" id="IPR001314">
    <property type="entry name" value="Peptidase_S1A"/>
</dbReference>
<dbReference type="InterPro" id="IPR018114">
    <property type="entry name" value="TRYPSIN_HIS"/>
</dbReference>
<keyword evidence="6" id="KW-0732">Signal</keyword>
<feature type="signal peptide" evidence="6">
    <location>
        <begin position="1"/>
        <end position="21"/>
    </location>
</feature>
<evidence type="ECO:0000256" key="4">
    <source>
        <dbReference type="ARBA" id="ARBA00022801"/>
    </source>
</evidence>
<keyword evidence="2" id="KW-0964">Secreted</keyword>
<comment type="caution">
    <text evidence="8">The sequence shown here is derived from an EMBL/GenBank/DDBJ whole genome shotgun (WGS) entry which is preliminary data.</text>
</comment>
<dbReference type="InterPro" id="IPR001254">
    <property type="entry name" value="Trypsin_dom"/>
</dbReference>
<dbReference type="SUPFAM" id="SSF50494">
    <property type="entry name" value="Trypsin-like serine proteases"/>
    <property type="match status" value="1"/>
</dbReference>
<dbReference type="PROSITE" id="PS00134">
    <property type="entry name" value="TRYPSIN_HIS"/>
    <property type="match status" value="1"/>
</dbReference>
<dbReference type="InterPro" id="IPR050127">
    <property type="entry name" value="Serine_Proteases_S1"/>
</dbReference>
<evidence type="ECO:0000313" key="9">
    <source>
        <dbReference type="Proteomes" id="UP001642540"/>
    </source>
</evidence>
<evidence type="ECO:0000256" key="3">
    <source>
        <dbReference type="ARBA" id="ARBA00022670"/>
    </source>
</evidence>
<sequence length="273" mass="29576">MSNLTFTLILSSIALLKGNQAQSPLLAEKDDSRLKIIGGFSACDGDIPYQILVKSRGRSTCGGSFIIVNGTHFVLTAAHCVNYPNNPSRYTVIAGEVDRRTTSGNEQIRNVTKVIRHNRFSRFTYANDIALLAIDEPFTINSYVAPIALPKQGQTTHGDVVASGWGKTAVFRRTLSPVLKQAYLSIIDDNACRIMYVYPTIKFIFSSMLCAGRVVGGSGSCNGDSGGPLRAVDGNYLAAIVSWGTICAFPLQPGVFTEVSHFVDWIEEQASNV</sequence>